<dbReference type="InterPro" id="IPR000326">
    <property type="entry name" value="PAP2/HPO"/>
</dbReference>
<evidence type="ECO:0000313" key="3">
    <source>
        <dbReference type="EMBL" id="MBE7940728.1"/>
    </source>
</evidence>
<keyword evidence="1" id="KW-0812">Transmembrane</keyword>
<dbReference type="Gene3D" id="1.20.144.10">
    <property type="entry name" value="Phosphatidic acid phosphatase type 2/haloperoxidase"/>
    <property type="match status" value="1"/>
</dbReference>
<dbReference type="EMBL" id="JADDOJ010000029">
    <property type="protein sequence ID" value="MBE7940728.1"/>
    <property type="molecule type" value="Genomic_DNA"/>
</dbReference>
<proteinExistence type="predicted"/>
<organism evidence="3 4">
    <name type="scientific">Ramlibacter aquaticus</name>
    <dbReference type="NCBI Taxonomy" id="2780094"/>
    <lineage>
        <taxon>Bacteria</taxon>
        <taxon>Pseudomonadati</taxon>
        <taxon>Pseudomonadota</taxon>
        <taxon>Betaproteobacteria</taxon>
        <taxon>Burkholderiales</taxon>
        <taxon>Comamonadaceae</taxon>
        <taxon>Ramlibacter</taxon>
    </lineage>
</organism>
<keyword evidence="4" id="KW-1185">Reference proteome</keyword>
<dbReference type="PANTHER" id="PTHR14969:SF13">
    <property type="entry name" value="AT30094P"/>
    <property type="match status" value="1"/>
</dbReference>
<evidence type="ECO:0000256" key="1">
    <source>
        <dbReference type="SAM" id="Phobius"/>
    </source>
</evidence>
<accession>A0ABR9SEH7</accession>
<comment type="caution">
    <text evidence="3">The sequence shown here is derived from an EMBL/GenBank/DDBJ whole genome shotgun (WGS) entry which is preliminary data.</text>
</comment>
<evidence type="ECO:0000313" key="4">
    <source>
        <dbReference type="Proteomes" id="UP000715965"/>
    </source>
</evidence>
<dbReference type="SMART" id="SM00014">
    <property type="entry name" value="acidPPc"/>
    <property type="match status" value="1"/>
</dbReference>
<evidence type="ECO:0000259" key="2">
    <source>
        <dbReference type="SMART" id="SM00014"/>
    </source>
</evidence>
<name>A0ABR9SEH7_9BURK</name>
<feature type="domain" description="Phosphatidic acid phosphatase type 2/haloperoxidase" evidence="2">
    <location>
        <begin position="81"/>
        <end position="190"/>
    </location>
</feature>
<feature type="transmembrane region" description="Helical" evidence="1">
    <location>
        <begin position="75"/>
        <end position="96"/>
    </location>
</feature>
<reference evidence="3 4" key="1">
    <citation type="submission" date="2020-10" db="EMBL/GenBank/DDBJ databases">
        <title>Draft genome of Ramlibacter aquaticus LMG 30558.</title>
        <authorList>
            <person name="Props R."/>
        </authorList>
    </citation>
    <scope>NUCLEOTIDE SEQUENCE [LARGE SCALE GENOMIC DNA]</scope>
    <source>
        <strain evidence="3 4">LMG 30558</strain>
    </source>
</reference>
<keyword evidence="1" id="KW-0472">Membrane</keyword>
<protein>
    <submittedName>
        <fullName evidence="3">Phosphatase PAP2 family protein</fullName>
    </submittedName>
</protein>
<feature type="transmembrane region" description="Helical" evidence="1">
    <location>
        <begin position="39"/>
        <end position="63"/>
    </location>
</feature>
<sequence length="207" mass="22312">MQMIPATAEWARHWLYDWGGANVSVLLSVNRNLAPQWRWAAQLVSALGSYWGAPAMLALLWLFSRRPSVDLDAPARLAPWTFLVAFALAFALAAVLKPALAFPRPAVALGPGVIRALGAPDSQYSLPSGHATYAAVVAGTLWPLVRRPLRLLLVLAAIAVGWSRVALGAHFPADVLWGWALGAASAAMAAPVVRRFHRWPGDTERTP</sequence>
<keyword evidence="1" id="KW-1133">Transmembrane helix</keyword>
<gene>
    <name evidence="3" type="ORF">IM725_09120</name>
</gene>
<dbReference type="PANTHER" id="PTHR14969">
    <property type="entry name" value="SPHINGOSINE-1-PHOSPHATE PHOSPHOHYDROLASE"/>
    <property type="match status" value="1"/>
</dbReference>
<dbReference type="Pfam" id="PF01569">
    <property type="entry name" value="PAP2"/>
    <property type="match status" value="1"/>
</dbReference>
<dbReference type="Proteomes" id="UP000715965">
    <property type="component" value="Unassembled WGS sequence"/>
</dbReference>
<feature type="transmembrane region" description="Helical" evidence="1">
    <location>
        <begin position="151"/>
        <end position="169"/>
    </location>
</feature>
<feature type="transmembrane region" description="Helical" evidence="1">
    <location>
        <begin position="175"/>
        <end position="193"/>
    </location>
</feature>
<dbReference type="SUPFAM" id="SSF48317">
    <property type="entry name" value="Acid phosphatase/Vanadium-dependent haloperoxidase"/>
    <property type="match status" value="1"/>
</dbReference>
<dbReference type="InterPro" id="IPR036938">
    <property type="entry name" value="PAP2/HPO_sf"/>
</dbReference>
<dbReference type="RefSeq" id="WP_193780263.1">
    <property type="nucleotide sequence ID" value="NZ_JADDOJ010000029.1"/>
</dbReference>